<name>A0ABQ9XXB5_9EUKA</name>
<comment type="caution">
    <text evidence="7">The sequence shown here is derived from an EMBL/GenBank/DDBJ whole genome shotgun (WGS) entry which is preliminary data.</text>
</comment>
<evidence type="ECO:0000256" key="4">
    <source>
        <dbReference type="ARBA" id="ARBA00022737"/>
    </source>
</evidence>
<comment type="subcellular location">
    <subcellularLocation>
        <location evidence="1">Cytoplasm</location>
    </subcellularLocation>
</comment>
<sequence length="980" mass="109049">MITQFSQISPELSPIAQLLDNTLKSHTPTVRAATDSLLNLARTDQSLPTKLFRIALAEPNVPDPIRKSATLYLQNMAEVNDIDIPQPVRQSLTSEAIPFLGSPSKSIQWAATKIILAYVPQDDYTSILTCIELISSAVNNQNSDQIDGAISLYTSILSSNLTKIASNDFNLIEDKTLTLLMTAATLTQSPKTIINIIRNLYHTLARIETLSEEKVNRIFEFCTTYARHEDPSVKSEAIDTFAMFLMLLNRPAVRKAFQPIFVPLMDFTLICLQDDNEDILRAAIGFWANLEDLRTLDTANDIPPRLGTLIPLIIKNLQFKSDDLHFYKNEMLDADAQGGRDSAIPVAWGSNSNDDDDDEDSDDIDTHDNEYSTYRMTGGFTLRKSASTTLEIIGDEYKTEIVPIVTDTLNQIITQSNEISEQPQTADEVNFLPDASSLIETALLALGCLAYHFSVAALQFPDQLNNILKWVLSQTTSPFPLVRLRATWVIGEFSSWIVGPLGTQNEDAEEAKRLAERSELDEDDEEPDNDPRAPHAPTTELLNESLPILGKLVKDPHSRIQQTAVYALRMIIHCAGSMLSDIAPQFFTIFADVFMTSPPLVQLAAARSITMVISHYPDIVRDPNNFEPSTPLAVMLLAIINNIQASEEGRDQYNTHLISLLQDVIEVGESNVPIPVATSMVNAVVPFVQGRLEKLANTLKEEGKMGSVMTNSLTMSFAFFETIVEEYQAQSEQIMASVVASQIIPRCASLSVDDDSLLSLFVLTGTCARHCFSIVSNALDAILTRLHEPHVWSSDHVKLTSNAIWCFGELVYFSKGQISFPFPMVTYLEQLTMIFTRDNRTTVNDEVVNRSQRDSELSAFELAAVTEQTQDLILNASQCICHFLQLDPNTTVQFLTTFQFPPNEKHPQPYPSPIRYILVALTGFKDKHFDEKEVAYLQLAKAAQMHPMVGVELGQRTERSCALGNGAGVELLENFVFSVC</sequence>
<feature type="region of interest" description="Disordered" evidence="6">
    <location>
        <begin position="507"/>
        <end position="539"/>
    </location>
</feature>
<dbReference type="InterPro" id="IPR011989">
    <property type="entry name" value="ARM-like"/>
</dbReference>
<dbReference type="SUPFAM" id="SSF48371">
    <property type="entry name" value="ARM repeat"/>
    <property type="match status" value="1"/>
</dbReference>
<keyword evidence="8" id="KW-1185">Reference proteome</keyword>
<keyword evidence="2" id="KW-0813">Transport</keyword>
<evidence type="ECO:0000256" key="6">
    <source>
        <dbReference type="SAM" id="MobiDB-lite"/>
    </source>
</evidence>
<proteinExistence type="predicted"/>
<keyword evidence="3" id="KW-0963">Cytoplasm</keyword>
<evidence type="ECO:0000256" key="5">
    <source>
        <dbReference type="ARBA" id="ARBA00022927"/>
    </source>
</evidence>
<evidence type="ECO:0000313" key="8">
    <source>
        <dbReference type="Proteomes" id="UP001281761"/>
    </source>
</evidence>
<dbReference type="Gene3D" id="1.25.10.10">
    <property type="entry name" value="Leucine-rich Repeat Variant"/>
    <property type="match status" value="1"/>
</dbReference>
<dbReference type="PANTHER" id="PTHR10527">
    <property type="entry name" value="IMPORTIN BETA"/>
    <property type="match status" value="1"/>
</dbReference>
<accession>A0ABQ9XXB5</accession>
<evidence type="ECO:0000256" key="3">
    <source>
        <dbReference type="ARBA" id="ARBA00022490"/>
    </source>
</evidence>
<dbReference type="InterPro" id="IPR016024">
    <property type="entry name" value="ARM-type_fold"/>
</dbReference>
<organism evidence="7 8">
    <name type="scientific">Blattamonas nauphoetae</name>
    <dbReference type="NCBI Taxonomy" id="2049346"/>
    <lineage>
        <taxon>Eukaryota</taxon>
        <taxon>Metamonada</taxon>
        <taxon>Preaxostyla</taxon>
        <taxon>Oxymonadida</taxon>
        <taxon>Blattamonas</taxon>
    </lineage>
</organism>
<keyword evidence="5" id="KW-0653">Protein transport</keyword>
<keyword evidence="4" id="KW-0677">Repeat</keyword>
<evidence type="ECO:0000256" key="2">
    <source>
        <dbReference type="ARBA" id="ARBA00022448"/>
    </source>
</evidence>
<dbReference type="Proteomes" id="UP001281761">
    <property type="component" value="Unassembled WGS sequence"/>
</dbReference>
<gene>
    <name evidence="7" type="ORF">BLNAU_8911</name>
</gene>
<feature type="compositionally biased region" description="Acidic residues" evidence="6">
    <location>
        <begin position="353"/>
        <end position="363"/>
    </location>
</feature>
<evidence type="ECO:0000313" key="7">
    <source>
        <dbReference type="EMBL" id="KAK2956131.1"/>
    </source>
</evidence>
<feature type="compositionally biased region" description="Acidic residues" evidence="6">
    <location>
        <begin position="519"/>
        <end position="528"/>
    </location>
</feature>
<dbReference type="EMBL" id="JARBJD010000059">
    <property type="protein sequence ID" value="KAK2956131.1"/>
    <property type="molecule type" value="Genomic_DNA"/>
</dbReference>
<evidence type="ECO:0000256" key="1">
    <source>
        <dbReference type="ARBA" id="ARBA00004496"/>
    </source>
</evidence>
<reference evidence="7 8" key="1">
    <citation type="journal article" date="2022" name="bioRxiv">
        <title>Genomics of Preaxostyla Flagellates Illuminates Evolutionary Transitions and the Path Towards Mitochondrial Loss.</title>
        <authorList>
            <person name="Novak L.V.F."/>
            <person name="Treitli S.C."/>
            <person name="Pyrih J."/>
            <person name="Halakuc P."/>
            <person name="Pipaliya S.V."/>
            <person name="Vacek V."/>
            <person name="Brzon O."/>
            <person name="Soukal P."/>
            <person name="Eme L."/>
            <person name="Dacks J.B."/>
            <person name="Karnkowska A."/>
            <person name="Elias M."/>
            <person name="Hampl V."/>
        </authorList>
    </citation>
    <scope>NUCLEOTIDE SEQUENCE [LARGE SCALE GENOMIC DNA]</scope>
    <source>
        <strain evidence="7">NAU3</strain>
        <tissue evidence="7">Gut</tissue>
    </source>
</reference>
<dbReference type="InterPro" id="IPR040122">
    <property type="entry name" value="Importin_beta"/>
</dbReference>
<feature type="region of interest" description="Disordered" evidence="6">
    <location>
        <begin position="343"/>
        <end position="369"/>
    </location>
</feature>
<protein>
    <submittedName>
        <fullName evidence="7">Uncharacterized protein</fullName>
    </submittedName>
</protein>